<sequence>MSRSDIHDTFQPTLVSDSPASLMFFKRILGMTAEEILVKFEQICCAQSLSINDLEDSKDVRSQCTDMILQGLRDITGERNVRMNYINYETDIFARHHVRIDGWPIGIKFESLSNLKNLQDLRRLRDALKVTACKWVSMSQKQIDRHARELEHREAAGEVIKKKRREHSDAGTSKPKGTAERKKRSRNSRDVCNYKSRATKNALRLALLHSQQVRVNRNLQALVQNSLEWFALSTLGDSERI</sequence>
<dbReference type="Proteomes" id="UP000219338">
    <property type="component" value="Unassembled WGS sequence"/>
</dbReference>
<keyword evidence="3" id="KW-1185">Reference proteome</keyword>
<proteinExistence type="predicted"/>
<dbReference type="AlphaFoldDB" id="A0A284SAV9"/>
<evidence type="ECO:0000313" key="2">
    <source>
        <dbReference type="EMBL" id="SJL18167.1"/>
    </source>
</evidence>
<feature type="region of interest" description="Disordered" evidence="1">
    <location>
        <begin position="155"/>
        <end position="193"/>
    </location>
</feature>
<gene>
    <name evidence="2" type="ORF">ARMOST_21743</name>
</gene>
<protein>
    <submittedName>
        <fullName evidence="2">Uncharacterized protein</fullName>
    </submittedName>
</protein>
<dbReference type="EMBL" id="FUEG01000054">
    <property type="protein sequence ID" value="SJL18167.1"/>
    <property type="molecule type" value="Genomic_DNA"/>
</dbReference>
<reference evidence="3" key="1">
    <citation type="journal article" date="2017" name="Nat. Ecol. Evol.">
        <title>Genome expansion and lineage-specific genetic innovations in the forest pathogenic fungi Armillaria.</title>
        <authorList>
            <person name="Sipos G."/>
            <person name="Prasanna A.N."/>
            <person name="Walter M.C."/>
            <person name="O'Connor E."/>
            <person name="Balint B."/>
            <person name="Krizsan K."/>
            <person name="Kiss B."/>
            <person name="Hess J."/>
            <person name="Varga T."/>
            <person name="Slot J."/>
            <person name="Riley R."/>
            <person name="Boka B."/>
            <person name="Rigling D."/>
            <person name="Barry K."/>
            <person name="Lee J."/>
            <person name="Mihaltcheva S."/>
            <person name="LaButti K."/>
            <person name="Lipzen A."/>
            <person name="Waldron R."/>
            <person name="Moloney N.M."/>
            <person name="Sperisen C."/>
            <person name="Kredics L."/>
            <person name="Vagvoelgyi C."/>
            <person name="Patrignani A."/>
            <person name="Fitzpatrick D."/>
            <person name="Nagy I."/>
            <person name="Doyle S."/>
            <person name="Anderson J.B."/>
            <person name="Grigoriev I.V."/>
            <person name="Gueldener U."/>
            <person name="Muensterkoetter M."/>
            <person name="Nagy L.G."/>
        </authorList>
    </citation>
    <scope>NUCLEOTIDE SEQUENCE [LARGE SCALE GENOMIC DNA]</scope>
    <source>
        <strain evidence="3">C18/9</strain>
    </source>
</reference>
<dbReference type="STRING" id="47428.A0A284SAV9"/>
<organism evidence="2 3">
    <name type="scientific">Armillaria ostoyae</name>
    <name type="common">Armillaria root rot fungus</name>
    <dbReference type="NCBI Taxonomy" id="47428"/>
    <lineage>
        <taxon>Eukaryota</taxon>
        <taxon>Fungi</taxon>
        <taxon>Dikarya</taxon>
        <taxon>Basidiomycota</taxon>
        <taxon>Agaricomycotina</taxon>
        <taxon>Agaricomycetes</taxon>
        <taxon>Agaricomycetidae</taxon>
        <taxon>Agaricales</taxon>
        <taxon>Marasmiineae</taxon>
        <taxon>Physalacriaceae</taxon>
        <taxon>Armillaria</taxon>
    </lineage>
</organism>
<dbReference type="OrthoDB" id="3253416at2759"/>
<accession>A0A284SAV9</accession>
<evidence type="ECO:0000256" key="1">
    <source>
        <dbReference type="SAM" id="MobiDB-lite"/>
    </source>
</evidence>
<evidence type="ECO:0000313" key="3">
    <source>
        <dbReference type="Proteomes" id="UP000219338"/>
    </source>
</evidence>
<name>A0A284SAV9_ARMOS</name>